<evidence type="ECO:0000313" key="1">
    <source>
        <dbReference type="EMBL" id="GFY20684.1"/>
    </source>
</evidence>
<proteinExistence type="predicted"/>
<sequence>MLLRRRWKPITTATVDKVATDMVKRASSSICSSATDRLVSRALEIPWSTVRKILRCNLKWYPYKIHVRQMLKPQDDV</sequence>
<gene>
    <name evidence="1" type="ORF">TNCV_1119181</name>
</gene>
<name>A0A8X6SVB4_TRICX</name>
<dbReference type="EMBL" id="BMAU01021356">
    <property type="protein sequence ID" value="GFY20684.1"/>
    <property type="molecule type" value="Genomic_DNA"/>
</dbReference>
<keyword evidence="2" id="KW-1185">Reference proteome</keyword>
<dbReference type="Proteomes" id="UP000887159">
    <property type="component" value="Unassembled WGS sequence"/>
</dbReference>
<comment type="caution">
    <text evidence="1">The sequence shown here is derived from an EMBL/GenBank/DDBJ whole genome shotgun (WGS) entry which is preliminary data.</text>
</comment>
<protein>
    <submittedName>
        <fullName evidence="1">Uncharacterized protein</fullName>
    </submittedName>
</protein>
<accession>A0A8X6SVB4</accession>
<organism evidence="1 2">
    <name type="scientific">Trichonephila clavipes</name>
    <name type="common">Golden silk orbweaver</name>
    <name type="synonym">Nephila clavipes</name>
    <dbReference type="NCBI Taxonomy" id="2585209"/>
    <lineage>
        <taxon>Eukaryota</taxon>
        <taxon>Metazoa</taxon>
        <taxon>Ecdysozoa</taxon>
        <taxon>Arthropoda</taxon>
        <taxon>Chelicerata</taxon>
        <taxon>Arachnida</taxon>
        <taxon>Araneae</taxon>
        <taxon>Araneomorphae</taxon>
        <taxon>Entelegynae</taxon>
        <taxon>Araneoidea</taxon>
        <taxon>Nephilidae</taxon>
        <taxon>Trichonephila</taxon>
    </lineage>
</organism>
<evidence type="ECO:0000313" key="2">
    <source>
        <dbReference type="Proteomes" id="UP000887159"/>
    </source>
</evidence>
<dbReference type="AlphaFoldDB" id="A0A8X6SVB4"/>
<reference evidence="1" key="1">
    <citation type="submission" date="2020-08" db="EMBL/GenBank/DDBJ databases">
        <title>Multicomponent nature underlies the extraordinary mechanical properties of spider dragline silk.</title>
        <authorList>
            <person name="Kono N."/>
            <person name="Nakamura H."/>
            <person name="Mori M."/>
            <person name="Yoshida Y."/>
            <person name="Ohtoshi R."/>
            <person name="Malay A.D."/>
            <person name="Moran D.A.P."/>
            <person name="Tomita M."/>
            <person name="Numata K."/>
            <person name="Arakawa K."/>
        </authorList>
    </citation>
    <scope>NUCLEOTIDE SEQUENCE</scope>
</reference>